<dbReference type="RefSeq" id="YP_009195478.1">
    <property type="nucleotide sequence ID" value="NC_028762.1"/>
</dbReference>
<dbReference type="GeneID" id="26622859"/>
<evidence type="ECO:0000313" key="1">
    <source>
        <dbReference type="EMBL" id="AKA61922.1"/>
    </source>
</evidence>
<reference evidence="1 2" key="1">
    <citation type="submission" date="2015-03" db="EMBL/GenBank/DDBJ databases">
        <authorList>
            <person name="Melo L.D.R."/>
            <person name="Veiga P."/>
            <person name="Cerca N."/>
            <person name="Kropinski A.M."/>
            <person name="Azeredo J."/>
            <person name="Almeida C."/>
            <person name="Sillankorva S."/>
        </authorList>
    </citation>
    <scope>NUCLEOTIDE SEQUENCE [LARGE SCALE GENOMIC DNA]</scope>
</reference>
<dbReference type="Proteomes" id="UP000202749">
    <property type="component" value="Segment"/>
</dbReference>
<dbReference type="KEGG" id="vg:26622859"/>
<dbReference type="EMBL" id="KP890823">
    <property type="protein sequence ID" value="AKA61922.1"/>
    <property type="molecule type" value="Genomic_DNA"/>
</dbReference>
<proteinExistence type="predicted"/>
<dbReference type="OrthoDB" id="41444at10239"/>
<gene>
    <name evidence="1" type="ORF">Pm5461_060</name>
</gene>
<protein>
    <submittedName>
        <fullName evidence="1">Uncharacterized protein</fullName>
    </submittedName>
</protein>
<sequence length="80" mass="9318">MSNHIVNILGIKNWDTVTEWDHFLDVVFLNAELKEDNLFGLPHDIEYEYIWINMATSKIEVQGPDKLHEFNISLSLSVSE</sequence>
<evidence type="ECO:0000313" key="2">
    <source>
        <dbReference type="Proteomes" id="UP000202749"/>
    </source>
</evidence>
<accession>A0A0G2SSL7</accession>
<name>A0A0G2SSL7_9CAUD</name>
<keyword evidence="2" id="KW-1185">Reference proteome</keyword>
<organism evidence="1 2">
    <name type="scientific">Proteus phage vB_PmiM_Pm5461</name>
    <dbReference type="NCBI Taxonomy" id="1636250"/>
    <lineage>
        <taxon>Viruses</taxon>
        <taxon>Duplodnaviria</taxon>
        <taxon>Heunggongvirae</taxon>
        <taxon>Uroviricota</taxon>
        <taxon>Caudoviricetes</taxon>
        <taxon>Pantevenvirales</taxon>
        <taxon>Straboviridae</taxon>
        <taxon>Bragavirus</taxon>
        <taxon>Bragavirus pm5461</taxon>
    </lineage>
</organism>